<protein>
    <submittedName>
        <fullName evidence="1">Uncharacterized protein</fullName>
    </submittedName>
</protein>
<dbReference type="EMBL" id="QGKX02001621">
    <property type="protein sequence ID" value="KAF3504334.1"/>
    <property type="molecule type" value="Genomic_DNA"/>
</dbReference>
<dbReference type="AlphaFoldDB" id="A0A8S9NGS7"/>
<proteinExistence type="predicted"/>
<gene>
    <name evidence="1" type="ORF">F2Q69_00041813</name>
</gene>
<name>A0A8S9NGS7_BRACR</name>
<organism evidence="1 2">
    <name type="scientific">Brassica cretica</name>
    <name type="common">Mustard</name>
    <dbReference type="NCBI Taxonomy" id="69181"/>
    <lineage>
        <taxon>Eukaryota</taxon>
        <taxon>Viridiplantae</taxon>
        <taxon>Streptophyta</taxon>
        <taxon>Embryophyta</taxon>
        <taxon>Tracheophyta</taxon>
        <taxon>Spermatophyta</taxon>
        <taxon>Magnoliopsida</taxon>
        <taxon>eudicotyledons</taxon>
        <taxon>Gunneridae</taxon>
        <taxon>Pentapetalae</taxon>
        <taxon>rosids</taxon>
        <taxon>malvids</taxon>
        <taxon>Brassicales</taxon>
        <taxon>Brassicaceae</taxon>
        <taxon>Brassiceae</taxon>
        <taxon>Brassica</taxon>
    </lineage>
</organism>
<sequence length="78" mass="8379">MSSLMLLFLNHPSPTQPSTFSGFRYPEASGKKLLIGANTRGWSGKMSGDELQIAVKRAVVLVIPDVGGMDMPISNELS</sequence>
<evidence type="ECO:0000313" key="2">
    <source>
        <dbReference type="Proteomes" id="UP000712600"/>
    </source>
</evidence>
<comment type="caution">
    <text evidence="1">The sequence shown here is derived from an EMBL/GenBank/DDBJ whole genome shotgun (WGS) entry which is preliminary data.</text>
</comment>
<evidence type="ECO:0000313" key="1">
    <source>
        <dbReference type="EMBL" id="KAF3504334.1"/>
    </source>
</evidence>
<dbReference type="Proteomes" id="UP000712600">
    <property type="component" value="Unassembled WGS sequence"/>
</dbReference>
<reference evidence="1" key="1">
    <citation type="submission" date="2019-12" db="EMBL/GenBank/DDBJ databases">
        <title>Genome sequencing and annotation of Brassica cretica.</title>
        <authorList>
            <person name="Studholme D.J."/>
            <person name="Sarris P."/>
        </authorList>
    </citation>
    <scope>NUCLEOTIDE SEQUENCE</scope>
    <source>
        <strain evidence="1">PFS-109/04</strain>
        <tissue evidence="1">Leaf</tissue>
    </source>
</reference>
<accession>A0A8S9NGS7</accession>